<dbReference type="InParanoid" id="A0A1Y2M2H9"/>
<name>A0A1Y2M2H9_EPING</name>
<protein>
    <submittedName>
        <fullName evidence="2">Uncharacterized protein</fullName>
    </submittedName>
</protein>
<evidence type="ECO:0000313" key="2">
    <source>
        <dbReference type="EMBL" id="OSS50334.1"/>
    </source>
</evidence>
<organism evidence="2 3">
    <name type="scientific">Epicoccum nigrum</name>
    <name type="common">Soil fungus</name>
    <name type="synonym">Epicoccum purpurascens</name>
    <dbReference type="NCBI Taxonomy" id="105696"/>
    <lineage>
        <taxon>Eukaryota</taxon>
        <taxon>Fungi</taxon>
        <taxon>Dikarya</taxon>
        <taxon>Ascomycota</taxon>
        <taxon>Pezizomycotina</taxon>
        <taxon>Dothideomycetes</taxon>
        <taxon>Pleosporomycetidae</taxon>
        <taxon>Pleosporales</taxon>
        <taxon>Pleosporineae</taxon>
        <taxon>Didymellaceae</taxon>
        <taxon>Epicoccum</taxon>
    </lineage>
</organism>
<accession>A0A1Y2M2H9</accession>
<gene>
    <name evidence="2" type="ORF">B5807_05237</name>
</gene>
<dbReference type="Proteomes" id="UP000193240">
    <property type="component" value="Unassembled WGS sequence"/>
</dbReference>
<dbReference type="AlphaFoldDB" id="A0A1Y2M2H9"/>
<feature type="compositionally biased region" description="Basic and acidic residues" evidence="1">
    <location>
        <begin position="76"/>
        <end position="91"/>
    </location>
</feature>
<dbReference type="EMBL" id="KZ107842">
    <property type="protein sequence ID" value="OSS50334.1"/>
    <property type="molecule type" value="Genomic_DNA"/>
</dbReference>
<feature type="region of interest" description="Disordered" evidence="1">
    <location>
        <begin position="76"/>
        <end position="102"/>
    </location>
</feature>
<reference evidence="2 3" key="1">
    <citation type="journal article" date="2017" name="Genome Announc.">
        <title>Genome sequence of the saprophytic ascomycete Epicoccum nigrum ICMP 19927 strain isolated from New Zealand.</title>
        <authorList>
            <person name="Fokin M."/>
            <person name="Fleetwood D."/>
            <person name="Weir B.S."/>
            <person name="Villas-Boas S.G."/>
        </authorList>
    </citation>
    <scope>NUCLEOTIDE SEQUENCE [LARGE SCALE GENOMIC DNA]</scope>
    <source>
        <strain evidence="2 3">ICMP 19927</strain>
    </source>
</reference>
<evidence type="ECO:0000313" key="3">
    <source>
        <dbReference type="Proteomes" id="UP000193240"/>
    </source>
</evidence>
<keyword evidence="3" id="KW-1185">Reference proteome</keyword>
<proteinExistence type="predicted"/>
<sequence>MGSDCFRGWCAPALSQRKTHLPWLLPARYLAFCPPTSLFIPPRNIAIVIQTPHLQGYLISIVTANMNGTSEQRRLGPVEVDGHFPRPDDSRATGGRSATYPPAPYPLSRVAFTQPPASYTVEIGTQSQWEGCIHIWPPATDTELG</sequence>
<evidence type="ECO:0000256" key="1">
    <source>
        <dbReference type="SAM" id="MobiDB-lite"/>
    </source>
</evidence>